<comment type="caution">
    <text evidence="2">The sequence shown here is derived from an EMBL/GenBank/DDBJ whole genome shotgun (WGS) entry which is preliminary data.</text>
</comment>
<evidence type="ECO:0000313" key="3">
    <source>
        <dbReference type="Proteomes" id="UP001633002"/>
    </source>
</evidence>
<dbReference type="SUPFAM" id="SSF56112">
    <property type="entry name" value="Protein kinase-like (PK-like)"/>
    <property type="match status" value="1"/>
</dbReference>
<sequence>MIDSAVMILDQEGNLTLQNLLDATVGSENPEIVSKTSNSTVYKATLQSGILLAVKVLSENMDVNTESFFRREIQTIGKLKLRNLVLMIGFCTWKNLKFLILKFVNNGSLYHMLHAANGLPDWASRYRVALGTALGLEYLHCDCVPRILHRHIKSANILLDDDLEPHITDFVLLELLTGKYAVDKEFPEGTDLAVWMKTNIKSEQDLLSTVLDSQLLEVNENHIMQEMILVMKIALFCVNTLHAERPTMREVVTMLKQATDSRPS</sequence>
<dbReference type="PROSITE" id="PS50011">
    <property type="entry name" value="PROTEIN_KINASE_DOM"/>
    <property type="match status" value="1"/>
</dbReference>
<proteinExistence type="predicted"/>
<accession>A0ABD3HJS0</accession>
<dbReference type="PANTHER" id="PTHR48006:SF92">
    <property type="entry name" value="LRR RECEPTOR-LIKE SERINE_THREONINE-PROTEIN KINASE GSO1"/>
    <property type="match status" value="1"/>
</dbReference>
<organism evidence="2 3">
    <name type="scientific">Riccia sorocarpa</name>
    <dbReference type="NCBI Taxonomy" id="122646"/>
    <lineage>
        <taxon>Eukaryota</taxon>
        <taxon>Viridiplantae</taxon>
        <taxon>Streptophyta</taxon>
        <taxon>Embryophyta</taxon>
        <taxon>Marchantiophyta</taxon>
        <taxon>Marchantiopsida</taxon>
        <taxon>Marchantiidae</taxon>
        <taxon>Marchantiales</taxon>
        <taxon>Ricciaceae</taxon>
        <taxon>Riccia</taxon>
    </lineage>
</organism>
<dbReference type="Pfam" id="PF07714">
    <property type="entry name" value="PK_Tyr_Ser-Thr"/>
    <property type="match status" value="1"/>
</dbReference>
<feature type="domain" description="Protein kinase" evidence="1">
    <location>
        <begin position="27"/>
        <end position="264"/>
    </location>
</feature>
<dbReference type="EMBL" id="JBJQOH010000004">
    <property type="protein sequence ID" value="KAL3690384.1"/>
    <property type="molecule type" value="Genomic_DNA"/>
</dbReference>
<dbReference type="Gene3D" id="1.10.510.10">
    <property type="entry name" value="Transferase(Phosphotransferase) domain 1"/>
    <property type="match status" value="2"/>
</dbReference>
<keyword evidence="3" id="KW-1185">Reference proteome</keyword>
<dbReference type="AlphaFoldDB" id="A0ABD3HJS0"/>
<dbReference type="InterPro" id="IPR011009">
    <property type="entry name" value="Kinase-like_dom_sf"/>
</dbReference>
<evidence type="ECO:0000259" key="1">
    <source>
        <dbReference type="PROSITE" id="PS50011"/>
    </source>
</evidence>
<dbReference type="InterPro" id="IPR000719">
    <property type="entry name" value="Prot_kinase_dom"/>
</dbReference>
<dbReference type="Gene3D" id="3.30.200.20">
    <property type="entry name" value="Phosphorylase Kinase, domain 1"/>
    <property type="match status" value="1"/>
</dbReference>
<gene>
    <name evidence="2" type="ORF">R1sor_016693</name>
</gene>
<dbReference type="Proteomes" id="UP001633002">
    <property type="component" value="Unassembled WGS sequence"/>
</dbReference>
<protein>
    <recommendedName>
        <fullName evidence="1">Protein kinase domain-containing protein</fullName>
    </recommendedName>
</protein>
<evidence type="ECO:0000313" key="2">
    <source>
        <dbReference type="EMBL" id="KAL3690384.1"/>
    </source>
</evidence>
<dbReference type="PANTHER" id="PTHR48006">
    <property type="entry name" value="LEUCINE-RICH REPEAT-CONTAINING PROTEIN DDB_G0281931-RELATED"/>
    <property type="match status" value="1"/>
</dbReference>
<reference evidence="2 3" key="1">
    <citation type="submission" date="2024-09" db="EMBL/GenBank/DDBJ databases">
        <title>Chromosome-scale assembly of Riccia sorocarpa.</title>
        <authorList>
            <person name="Paukszto L."/>
        </authorList>
    </citation>
    <scope>NUCLEOTIDE SEQUENCE [LARGE SCALE GENOMIC DNA]</scope>
    <source>
        <strain evidence="2">LP-2024</strain>
        <tissue evidence="2">Aerial parts of the thallus</tissue>
    </source>
</reference>
<dbReference type="InterPro" id="IPR001245">
    <property type="entry name" value="Ser-Thr/Tyr_kinase_cat_dom"/>
</dbReference>
<name>A0ABD3HJS0_9MARC</name>
<dbReference type="InterPro" id="IPR051824">
    <property type="entry name" value="LRR_Rcpt-Like_S/T_Kinase"/>
</dbReference>